<gene>
    <name evidence="1" type="ORF">HUJ06_018233</name>
</gene>
<dbReference type="EMBL" id="DUZY01000008">
    <property type="protein sequence ID" value="DAD48296.1"/>
    <property type="molecule type" value="Genomic_DNA"/>
</dbReference>
<comment type="caution">
    <text evidence="1">The sequence shown here is derived from an EMBL/GenBank/DDBJ whole genome shotgun (WGS) entry which is preliminary data.</text>
</comment>
<evidence type="ECO:0000313" key="2">
    <source>
        <dbReference type="Proteomes" id="UP000607653"/>
    </source>
</evidence>
<reference evidence="1 2" key="1">
    <citation type="journal article" date="2020" name="Mol. Biol. Evol.">
        <title>Distinct Expression and Methylation Patterns for Genes with Different Fates following a Single Whole-Genome Duplication in Flowering Plants.</title>
        <authorList>
            <person name="Shi T."/>
            <person name="Rahmani R.S."/>
            <person name="Gugger P.F."/>
            <person name="Wang M."/>
            <person name="Li H."/>
            <person name="Zhang Y."/>
            <person name="Li Z."/>
            <person name="Wang Q."/>
            <person name="Van de Peer Y."/>
            <person name="Marchal K."/>
            <person name="Chen J."/>
        </authorList>
    </citation>
    <scope>NUCLEOTIDE SEQUENCE [LARGE SCALE GENOMIC DNA]</scope>
    <source>
        <tissue evidence="1">Leaf</tissue>
    </source>
</reference>
<accession>A0A822ZZQ3</accession>
<dbReference type="AlphaFoldDB" id="A0A822ZZQ3"/>
<proteinExistence type="predicted"/>
<evidence type="ECO:0000313" key="1">
    <source>
        <dbReference type="EMBL" id="DAD48296.1"/>
    </source>
</evidence>
<organism evidence="1 2">
    <name type="scientific">Nelumbo nucifera</name>
    <name type="common">Sacred lotus</name>
    <dbReference type="NCBI Taxonomy" id="4432"/>
    <lineage>
        <taxon>Eukaryota</taxon>
        <taxon>Viridiplantae</taxon>
        <taxon>Streptophyta</taxon>
        <taxon>Embryophyta</taxon>
        <taxon>Tracheophyta</taxon>
        <taxon>Spermatophyta</taxon>
        <taxon>Magnoliopsida</taxon>
        <taxon>Proteales</taxon>
        <taxon>Nelumbonaceae</taxon>
        <taxon>Nelumbo</taxon>
    </lineage>
</organism>
<protein>
    <submittedName>
        <fullName evidence="1">Uncharacterized protein</fullName>
    </submittedName>
</protein>
<keyword evidence="2" id="KW-1185">Reference proteome</keyword>
<sequence>MGRSNCHISIIRKMEFSSMYWNFTQSSATLPPVKIKVSTEWDQWVTGVQCKACLVVQDQTSFFASLHTCPKHKILKPSHQFQAFLNFFFSYQKSLLNVGSG</sequence>
<dbReference type="Proteomes" id="UP000607653">
    <property type="component" value="Unassembled WGS sequence"/>
</dbReference>
<name>A0A822ZZQ3_NELNU</name>